<proteinExistence type="predicted"/>
<comment type="caution">
    <text evidence="1">The sequence shown here is derived from an EMBL/GenBank/DDBJ whole genome shotgun (WGS) entry which is preliminary data.</text>
</comment>
<protein>
    <submittedName>
        <fullName evidence="1">Uncharacterized protein</fullName>
    </submittedName>
</protein>
<dbReference type="Proteomes" id="UP000325598">
    <property type="component" value="Unassembled WGS sequence"/>
</dbReference>
<evidence type="ECO:0000313" key="1">
    <source>
        <dbReference type="EMBL" id="GES27965.1"/>
    </source>
</evidence>
<dbReference type="EMBL" id="BLAG01000004">
    <property type="protein sequence ID" value="GES27965.1"/>
    <property type="molecule type" value="Genomic_DNA"/>
</dbReference>
<accession>A0A5J4LD00</accession>
<dbReference type="GeneID" id="96749640"/>
<keyword evidence="2" id="KW-1185">Reference proteome</keyword>
<reference evidence="1 2" key="1">
    <citation type="submission" date="2019-10" db="EMBL/GenBank/DDBJ databases">
        <title>Whole genome shotgun sequence of Streptomyces angustmyceticus NBRC 3934.</title>
        <authorList>
            <person name="Hosoyama A."/>
            <person name="Ichikawa N."/>
            <person name="Kimura A."/>
            <person name="Kitahashi Y."/>
            <person name="Komaki H."/>
            <person name="Uohara A."/>
        </authorList>
    </citation>
    <scope>NUCLEOTIDE SEQUENCE [LARGE SCALE GENOMIC DNA]</scope>
    <source>
        <strain evidence="1 2">NBRC 3934</strain>
    </source>
</reference>
<evidence type="ECO:0000313" key="2">
    <source>
        <dbReference type="Proteomes" id="UP000325598"/>
    </source>
</evidence>
<sequence>MSSPRGTVARVAEIDLMSPADLAELTAAVDRGDAETIRSIGHHWSGLIALDIFSVADAIDPEK</sequence>
<gene>
    <name evidence="1" type="ORF">San01_04520</name>
</gene>
<name>A0A5J4LD00_9ACTN</name>
<organism evidence="1 2">
    <name type="scientific">Streptomyces angustmyceticus</name>
    <dbReference type="NCBI Taxonomy" id="285578"/>
    <lineage>
        <taxon>Bacteria</taxon>
        <taxon>Bacillati</taxon>
        <taxon>Actinomycetota</taxon>
        <taxon>Actinomycetes</taxon>
        <taxon>Kitasatosporales</taxon>
        <taxon>Streptomycetaceae</taxon>
        <taxon>Streptomyces</taxon>
    </lineage>
</organism>
<dbReference type="RefSeq" id="WP_086716777.1">
    <property type="nucleotide sequence ID" value="NZ_BLAG01000004.1"/>
</dbReference>
<dbReference type="AlphaFoldDB" id="A0A5J4LD00"/>